<feature type="modified residue" description="4-aspartylphosphate" evidence="3">
    <location>
        <position position="175"/>
    </location>
</feature>
<dbReference type="Pfam" id="PF00072">
    <property type="entry name" value="Response_reg"/>
    <property type="match status" value="2"/>
</dbReference>
<dbReference type="EC" id="2.7.7.65" evidence="1"/>
<dbReference type="SMART" id="SM00267">
    <property type="entry name" value="GGDEF"/>
    <property type="match status" value="1"/>
</dbReference>
<dbReference type="GO" id="GO:1902201">
    <property type="term" value="P:negative regulation of bacterial-type flagellum-dependent cell motility"/>
    <property type="evidence" value="ECO:0007669"/>
    <property type="project" value="TreeGrafter"/>
</dbReference>
<accession>A0A1C3JU32</accession>
<protein>
    <recommendedName>
        <fullName evidence="1">diguanylate cyclase</fullName>
        <ecNumber evidence="1">2.7.7.65</ecNumber>
    </recommendedName>
</protein>
<dbReference type="InterPro" id="IPR000160">
    <property type="entry name" value="GGDEF_dom"/>
</dbReference>
<dbReference type="PROSITE" id="PS50887">
    <property type="entry name" value="GGDEF"/>
    <property type="match status" value="1"/>
</dbReference>
<reference evidence="7 8" key="1">
    <citation type="submission" date="2016-06" db="EMBL/GenBank/DDBJ databases">
        <authorList>
            <person name="Rodrigo-Torres L."/>
            <person name="Arahal D.R."/>
        </authorList>
    </citation>
    <scope>NUCLEOTIDE SEQUENCE [LARGE SCALE GENOMIC DNA]</scope>
    <source>
        <strain evidence="7 8">CECT 5116</strain>
    </source>
</reference>
<evidence type="ECO:0000313" key="6">
    <source>
        <dbReference type="EMBL" id="SBT18596.1"/>
    </source>
</evidence>
<dbReference type="EMBL" id="FLRA01000023">
    <property type="protein sequence ID" value="SBT18596.1"/>
    <property type="molecule type" value="Genomic_DNA"/>
</dbReference>
<dbReference type="Gene3D" id="3.30.70.270">
    <property type="match status" value="1"/>
</dbReference>
<evidence type="ECO:0000256" key="3">
    <source>
        <dbReference type="PROSITE-ProRule" id="PRU00169"/>
    </source>
</evidence>
<feature type="domain" description="GGDEF" evidence="5">
    <location>
        <begin position="284"/>
        <end position="411"/>
    </location>
</feature>
<evidence type="ECO:0000313" key="9">
    <source>
        <dbReference type="Proteomes" id="UP000092871"/>
    </source>
</evidence>
<dbReference type="GO" id="GO:0000160">
    <property type="term" value="P:phosphorelay signal transduction system"/>
    <property type="evidence" value="ECO:0007669"/>
    <property type="project" value="InterPro"/>
</dbReference>
<dbReference type="PANTHER" id="PTHR45138">
    <property type="entry name" value="REGULATORY COMPONENTS OF SENSORY TRANSDUCTION SYSTEM"/>
    <property type="match status" value="1"/>
</dbReference>
<dbReference type="SUPFAM" id="SSF55073">
    <property type="entry name" value="Nucleotide cyclase"/>
    <property type="match status" value="1"/>
</dbReference>
<dbReference type="InterPro" id="IPR011006">
    <property type="entry name" value="CheY-like_superfamily"/>
</dbReference>
<dbReference type="InterPro" id="IPR001789">
    <property type="entry name" value="Sig_transdc_resp-reg_receiver"/>
</dbReference>
<reference evidence="6 9" key="2">
    <citation type="submission" date="2016-06" db="EMBL/GenBank/DDBJ databases">
        <authorList>
            <person name="Kjaerup R.B."/>
            <person name="Dalgaard T.S."/>
            <person name="Juul-Madsen H.R."/>
        </authorList>
    </citation>
    <scope>NUCLEOTIDE SEQUENCE [LARGE SCALE GENOMIC DNA]</scope>
    <source>
        <strain evidence="6 9">CECT 5115</strain>
    </source>
</reference>
<organism evidence="6 9">
    <name type="scientific">Marinomonas gallaica</name>
    <dbReference type="NCBI Taxonomy" id="1806667"/>
    <lineage>
        <taxon>Bacteria</taxon>
        <taxon>Pseudomonadati</taxon>
        <taxon>Pseudomonadota</taxon>
        <taxon>Gammaproteobacteria</taxon>
        <taxon>Oceanospirillales</taxon>
        <taxon>Oceanospirillaceae</taxon>
        <taxon>Marinomonas</taxon>
    </lineage>
</organism>
<dbReference type="AlphaFoldDB" id="A0A1C3JU32"/>
<keyword evidence="8" id="KW-1185">Reference proteome</keyword>
<feature type="domain" description="Response regulatory" evidence="4">
    <location>
        <begin position="3"/>
        <end position="117"/>
    </location>
</feature>
<proteinExistence type="predicted"/>
<dbReference type="GO" id="GO:0005886">
    <property type="term" value="C:plasma membrane"/>
    <property type="evidence" value="ECO:0007669"/>
    <property type="project" value="TreeGrafter"/>
</dbReference>
<evidence type="ECO:0000313" key="8">
    <source>
        <dbReference type="Proteomes" id="UP000092840"/>
    </source>
</evidence>
<dbReference type="RefSeq" id="WP_067037496.1">
    <property type="nucleotide sequence ID" value="NZ_FLRA01000023.1"/>
</dbReference>
<gene>
    <name evidence="6" type="primary">pleD_7</name>
    <name evidence="7" type="synonym">pleD_4</name>
    <name evidence="6" type="ORF">MGA5115_02743</name>
    <name evidence="7" type="ORF">MGA5116_02147</name>
</gene>
<evidence type="ECO:0000259" key="5">
    <source>
        <dbReference type="PROSITE" id="PS50887"/>
    </source>
</evidence>
<dbReference type="InterPro" id="IPR043128">
    <property type="entry name" value="Rev_trsase/Diguanyl_cyclase"/>
</dbReference>
<sequence>MYNILVVEDTAVVRKILAKLIGANPFFRCVMCKDLATAREAMKQDVAFLAAVVDLNLPDAPNGEVVNEVLEKGIPTVVLTGNFSETLRGRLLAEGVLDYITKDCRFAYNQVVKVLDRLRKNTQTKVLVVDDSSVSRNIICNLLTKAKFEVESVNDGLEALQKLKENPDIKLVISDHHMPNMDGCELVKALREQPCYQNLVFIGVSSEGDGLMSAKFIKGGANDFLKKPFHHEEFYWRVFSSLDSMEMLETIQLAAKLDSLTGLFNRGYLFEQGEELFAKRDSLECLSVCMFDLDEFKQVNDSLGHRIGDELIVQFAKLLQESFSSDVVGRYGGEEFAVISARPERVMRLSIQQFMKSVRCMLFTEKRLAVTCSIGVCMSPKDGLMAAFESADLQLYRAKNGGRNRIEPFDSEVA</sequence>
<dbReference type="Gene3D" id="3.40.50.2300">
    <property type="match status" value="2"/>
</dbReference>
<dbReference type="InterPro" id="IPR029787">
    <property type="entry name" value="Nucleotide_cyclase"/>
</dbReference>
<dbReference type="InterPro" id="IPR050469">
    <property type="entry name" value="Diguanylate_Cyclase"/>
</dbReference>
<dbReference type="NCBIfam" id="TIGR00254">
    <property type="entry name" value="GGDEF"/>
    <property type="match status" value="1"/>
</dbReference>
<dbReference type="PANTHER" id="PTHR45138:SF9">
    <property type="entry name" value="DIGUANYLATE CYCLASE DGCM-RELATED"/>
    <property type="match status" value="1"/>
</dbReference>
<comment type="catalytic activity">
    <reaction evidence="2">
        <text>2 GTP = 3',3'-c-di-GMP + 2 diphosphate</text>
        <dbReference type="Rhea" id="RHEA:24898"/>
        <dbReference type="ChEBI" id="CHEBI:33019"/>
        <dbReference type="ChEBI" id="CHEBI:37565"/>
        <dbReference type="ChEBI" id="CHEBI:58805"/>
        <dbReference type="EC" id="2.7.7.65"/>
    </reaction>
</comment>
<dbReference type="GO" id="GO:0043709">
    <property type="term" value="P:cell adhesion involved in single-species biofilm formation"/>
    <property type="evidence" value="ECO:0007669"/>
    <property type="project" value="TreeGrafter"/>
</dbReference>
<dbReference type="EMBL" id="FLRB01000013">
    <property type="protein sequence ID" value="SBT21551.1"/>
    <property type="molecule type" value="Genomic_DNA"/>
</dbReference>
<dbReference type="Proteomes" id="UP000092871">
    <property type="component" value="Unassembled WGS sequence"/>
</dbReference>
<feature type="domain" description="Response regulatory" evidence="4">
    <location>
        <begin position="125"/>
        <end position="242"/>
    </location>
</feature>
<evidence type="ECO:0000259" key="4">
    <source>
        <dbReference type="PROSITE" id="PS50110"/>
    </source>
</evidence>
<dbReference type="CDD" id="cd01949">
    <property type="entry name" value="GGDEF"/>
    <property type="match status" value="1"/>
</dbReference>
<evidence type="ECO:0000256" key="1">
    <source>
        <dbReference type="ARBA" id="ARBA00012528"/>
    </source>
</evidence>
<dbReference type="GO" id="GO:0052621">
    <property type="term" value="F:diguanylate cyclase activity"/>
    <property type="evidence" value="ECO:0007669"/>
    <property type="project" value="UniProtKB-EC"/>
</dbReference>
<feature type="modified residue" description="4-aspartylphosphate" evidence="3">
    <location>
        <position position="54"/>
    </location>
</feature>
<dbReference type="OrthoDB" id="9812260at2"/>
<keyword evidence="3" id="KW-0597">Phosphoprotein</keyword>
<dbReference type="Proteomes" id="UP000092840">
    <property type="component" value="Unassembled WGS sequence"/>
</dbReference>
<dbReference type="SMART" id="SM00448">
    <property type="entry name" value="REC"/>
    <property type="match status" value="2"/>
</dbReference>
<name>A0A1C3JU32_9GAMM</name>
<dbReference type="Pfam" id="PF00990">
    <property type="entry name" value="GGDEF"/>
    <property type="match status" value="1"/>
</dbReference>
<dbReference type="PROSITE" id="PS50110">
    <property type="entry name" value="RESPONSE_REGULATORY"/>
    <property type="match status" value="2"/>
</dbReference>
<evidence type="ECO:0000313" key="7">
    <source>
        <dbReference type="EMBL" id="SBT21551.1"/>
    </source>
</evidence>
<dbReference type="SUPFAM" id="SSF52172">
    <property type="entry name" value="CheY-like"/>
    <property type="match status" value="2"/>
</dbReference>
<evidence type="ECO:0000256" key="2">
    <source>
        <dbReference type="ARBA" id="ARBA00034247"/>
    </source>
</evidence>